<evidence type="ECO:0000259" key="1">
    <source>
        <dbReference type="Pfam" id="PF17851"/>
    </source>
</evidence>
<reference evidence="3" key="1">
    <citation type="journal article" date="2019" name="Int. J. Syst. Evol. Microbiol.">
        <title>The Global Catalogue of Microorganisms (GCM) 10K type strain sequencing project: providing services to taxonomists for standard genome sequencing and annotation.</title>
        <authorList>
            <consortium name="The Broad Institute Genomics Platform"/>
            <consortium name="The Broad Institute Genome Sequencing Center for Infectious Disease"/>
            <person name="Wu L."/>
            <person name="Ma J."/>
        </authorList>
    </citation>
    <scope>NUCLEOTIDE SEQUENCE [LARGE SCALE GENOMIC DNA]</scope>
    <source>
        <strain evidence="3">JCM 13006</strain>
    </source>
</reference>
<dbReference type="EMBL" id="BAABIS010000001">
    <property type="protein sequence ID" value="GAA4876097.1"/>
    <property type="molecule type" value="Genomic_DNA"/>
</dbReference>
<dbReference type="InterPro" id="IPR013320">
    <property type="entry name" value="ConA-like_dom_sf"/>
</dbReference>
<name>A0ABP9EDB3_9ACTN</name>
<dbReference type="InterPro" id="IPR041542">
    <property type="entry name" value="GH43_C2"/>
</dbReference>
<evidence type="ECO:0000313" key="2">
    <source>
        <dbReference type="EMBL" id="GAA4876097.1"/>
    </source>
</evidence>
<dbReference type="Gene3D" id="2.60.120.200">
    <property type="match status" value="1"/>
</dbReference>
<comment type="caution">
    <text evidence="2">The sequence shown here is derived from an EMBL/GenBank/DDBJ whole genome shotgun (WGS) entry which is preliminary data.</text>
</comment>
<feature type="domain" description="Beta-xylosidase C-terminal Concanavalin A-like" evidence="1">
    <location>
        <begin position="2"/>
        <end position="160"/>
    </location>
</feature>
<gene>
    <name evidence="2" type="ORF">GCM10023235_64560</name>
</gene>
<sequence>MRGGRSPQSLVGPSLVARRMTAPRCSFTAEVEFRPRSFQQSAGVTAYYTTLNWYFLHVTAGDAGRRVLRLVSSDRGVVRFEEAADAVLAEGAAPRLGVDVDCGELRFRHRADAAWRPFGPVLGATVLSDEHAEHVEHGVIRETGSTGASVGPWVRDLTGGSGSVSHLFPE</sequence>
<proteinExistence type="predicted"/>
<dbReference type="Proteomes" id="UP001501752">
    <property type="component" value="Unassembled WGS sequence"/>
</dbReference>
<evidence type="ECO:0000313" key="3">
    <source>
        <dbReference type="Proteomes" id="UP001501752"/>
    </source>
</evidence>
<organism evidence="2 3">
    <name type="scientific">Kitasatospora terrestris</name>
    <dbReference type="NCBI Taxonomy" id="258051"/>
    <lineage>
        <taxon>Bacteria</taxon>
        <taxon>Bacillati</taxon>
        <taxon>Actinomycetota</taxon>
        <taxon>Actinomycetes</taxon>
        <taxon>Kitasatosporales</taxon>
        <taxon>Streptomycetaceae</taxon>
        <taxon>Kitasatospora</taxon>
    </lineage>
</organism>
<dbReference type="Pfam" id="PF17851">
    <property type="entry name" value="GH43_C2"/>
    <property type="match status" value="1"/>
</dbReference>
<dbReference type="SUPFAM" id="SSF49899">
    <property type="entry name" value="Concanavalin A-like lectins/glucanases"/>
    <property type="match status" value="1"/>
</dbReference>
<keyword evidence="3" id="KW-1185">Reference proteome</keyword>
<accession>A0ABP9EDB3</accession>
<protein>
    <recommendedName>
        <fullName evidence="1">Beta-xylosidase C-terminal Concanavalin A-like domain-containing protein</fullName>
    </recommendedName>
</protein>